<evidence type="ECO:0000256" key="1">
    <source>
        <dbReference type="SAM" id="MobiDB-lite"/>
    </source>
</evidence>
<sequence>MRTGKYRKRQEKGNKRWAKQPSSVGFLMSQLANFAISISLSSDRPSSVRSNGKKQRMQVSRSSDGVKGVSLDRRIVYASEHMEAEILTGIGIKLVSRDAGIHLIKLNGMYSLPCALII</sequence>
<proteinExistence type="predicted"/>
<name>A0A6N2K1H3_SALVM</name>
<dbReference type="AlphaFoldDB" id="A0A6N2K1H3"/>
<protein>
    <submittedName>
        <fullName evidence="2">Uncharacterized protein</fullName>
    </submittedName>
</protein>
<reference evidence="2" key="1">
    <citation type="submission" date="2019-03" db="EMBL/GenBank/DDBJ databases">
        <authorList>
            <person name="Mank J."/>
            <person name="Almeida P."/>
        </authorList>
    </citation>
    <scope>NUCLEOTIDE SEQUENCE</scope>
    <source>
        <strain evidence="2">78183</strain>
    </source>
</reference>
<gene>
    <name evidence="2" type="ORF">SVIM_LOCUS16249</name>
</gene>
<evidence type="ECO:0000313" key="2">
    <source>
        <dbReference type="EMBL" id="VFU21724.1"/>
    </source>
</evidence>
<accession>A0A6N2K1H3</accession>
<feature type="region of interest" description="Disordered" evidence="1">
    <location>
        <begin position="42"/>
        <end position="66"/>
    </location>
</feature>
<dbReference type="EMBL" id="CAADRP010000014">
    <property type="protein sequence ID" value="VFU21724.1"/>
    <property type="molecule type" value="Genomic_DNA"/>
</dbReference>
<organism evidence="2">
    <name type="scientific">Salix viminalis</name>
    <name type="common">Common osier</name>
    <name type="synonym">Basket willow</name>
    <dbReference type="NCBI Taxonomy" id="40686"/>
    <lineage>
        <taxon>Eukaryota</taxon>
        <taxon>Viridiplantae</taxon>
        <taxon>Streptophyta</taxon>
        <taxon>Embryophyta</taxon>
        <taxon>Tracheophyta</taxon>
        <taxon>Spermatophyta</taxon>
        <taxon>Magnoliopsida</taxon>
        <taxon>eudicotyledons</taxon>
        <taxon>Gunneridae</taxon>
        <taxon>Pentapetalae</taxon>
        <taxon>rosids</taxon>
        <taxon>fabids</taxon>
        <taxon>Malpighiales</taxon>
        <taxon>Salicaceae</taxon>
        <taxon>Saliceae</taxon>
        <taxon>Salix</taxon>
    </lineage>
</organism>